<dbReference type="Gene3D" id="3.30.230.10">
    <property type="match status" value="1"/>
</dbReference>
<dbReference type="AlphaFoldDB" id="A0A6J4LK61"/>
<dbReference type="Pfam" id="PF13541">
    <property type="entry name" value="ChlI"/>
    <property type="match status" value="1"/>
</dbReference>
<protein>
    <submittedName>
        <fullName evidence="1">MG(2+) CHELATASE FAMILY PROTEIN / ComM-related protein</fullName>
    </submittedName>
</protein>
<evidence type="ECO:0000313" key="1">
    <source>
        <dbReference type="EMBL" id="CAA9334037.1"/>
    </source>
</evidence>
<feature type="non-terminal residue" evidence="1">
    <location>
        <position position="78"/>
    </location>
</feature>
<gene>
    <name evidence="1" type="ORF">AVDCRST_MAG93-6335</name>
</gene>
<proteinExistence type="predicted"/>
<reference evidence="1" key="1">
    <citation type="submission" date="2020-02" db="EMBL/GenBank/DDBJ databases">
        <authorList>
            <person name="Meier V. D."/>
        </authorList>
    </citation>
    <scope>NUCLEOTIDE SEQUENCE</scope>
    <source>
        <strain evidence="1">AVDCRST_MAG93</strain>
    </source>
</reference>
<organism evidence="1">
    <name type="scientific">uncultured Chloroflexia bacterium</name>
    <dbReference type="NCBI Taxonomy" id="1672391"/>
    <lineage>
        <taxon>Bacteria</taxon>
        <taxon>Bacillati</taxon>
        <taxon>Chloroflexota</taxon>
        <taxon>Chloroflexia</taxon>
        <taxon>environmental samples</taxon>
    </lineage>
</organism>
<dbReference type="InterPro" id="IPR014721">
    <property type="entry name" value="Ribsml_uS5_D2-typ_fold_subgr"/>
</dbReference>
<dbReference type="SUPFAM" id="SSF54211">
    <property type="entry name" value="Ribosomal protein S5 domain 2-like"/>
    <property type="match status" value="1"/>
</dbReference>
<dbReference type="EMBL" id="CADCTR010002133">
    <property type="protein sequence ID" value="CAA9334037.1"/>
    <property type="molecule type" value="Genomic_DNA"/>
</dbReference>
<sequence length="78" mass="8018">MLAKVFSCAVLGLDGVLIEVEVDVGTGQPGVVLVGLPDAAVQESRERVRAAIRNSGGRFPHGKVTVNLAPADLKKAGP</sequence>
<name>A0A6J4LK61_9CHLR</name>
<dbReference type="InterPro" id="IPR020568">
    <property type="entry name" value="Ribosomal_Su5_D2-typ_SF"/>
</dbReference>
<accession>A0A6J4LK61</accession>